<proteinExistence type="predicted"/>
<evidence type="ECO:0000313" key="3">
    <source>
        <dbReference type="Proteomes" id="UP001163823"/>
    </source>
</evidence>
<gene>
    <name evidence="2" type="ORF">O6P43_006391</name>
</gene>
<dbReference type="Proteomes" id="UP001163823">
    <property type="component" value="Chromosome 3"/>
</dbReference>
<reference evidence="2" key="1">
    <citation type="journal article" date="2023" name="Science">
        <title>Elucidation of the pathway for biosynthesis of saponin adjuvants from the soapbark tree.</title>
        <authorList>
            <person name="Reed J."/>
            <person name="Orme A."/>
            <person name="El-Demerdash A."/>
            <person name="Owen C."/>
            <person name="Martin L.B.B."/>
            <person name="Misra R.C."/>
            <person name="Kikuchi S."/>
            <person name="Rejzek M."/>
            <person name="Martin A.C."/>
            <person name="Harkess A."/>
            <person name="Leebens-Mack J."/>
            <person name="Louveau T."/>
            <person name="Stephenson M.J."/>
            <person name="Osbourn A."/>
        </authorList>
    </citation>
    <scope>NUCLEOTIDE SEQUENCE</scope>
    <source>
        <strain evidence="2">S10</strain>
    </source>
</reference>
<evidence type="ECO:0000313" key="2">
    <source>
        <dbReference type="EMBL" id="KAJ7976637.1"/>
    </source>
</evidence>
<dbReference type="EMBL" id="JARAOO010000003">
    <property type="protein sequence ID" value="KAJ7976636.1"/>
    <property type="molecule type" value="Genomic_DNA"/>
</dbReference>
<protein>
    <submittedName>
        <fullName evidence="2">Uncharacterized protein</fullName>
    </submittedName>
</protein>
<sequence length="317" mass="34936">MSSEPVRRVSRQDIQLVQNLIERCLQLYMNRNEVVETLLDQAKIEPGFTELVWQKLEEENQEFFKAYYLRLVVKHQIMEFNKLLEQQVHLMHQIHPAGVASLPTSNGSHIPALHQNAACYSAEHSAAALNPENMHHPVGSSIPNAFNNGSSLQLNMHTDAEISAHANRIGAPPNMLSSHSSNMSLMQGINGGMIKTEPGYSGSSPYMFGADGNVLEARQTIGDASVASFTDVESNSLSLNEPLLDANSTLFGILGQIPRIFSLSDLTADFSQSSDILESYRRSSPFLATDNDNFLESHEREQGSTASSDMKGLYRAA</sequence>
<dbReference type="KEGG" id="qsa:O6P43_006391"/>
<name>A0AAD7Q8C6_QUISA</name>
<dbReference type="AlphaFoldDB" id="A0AAD7Q8C6"/>
<dbReference type="PANTHER" id="PTHR31871:SF1">
    <property type="entry name" value="HISTIDINE-TRNA LIGASE"/>
    <property type="match status" value="1"/>
</dbReference>
<evidence type="ECO:0000256" key="1">
    <source>
        <dbReference type="SAM" id="MobiDB-lite"/>
    </source>
</evidence>
<keyword evidence="3" id="KW-1185">Reference proteome</keyword>
<accession>A0AAD7Q8C6</accession>
<dbReference type="NCBIfam" id="TIGR01589">
    <property type="entry name" value="A_thal_3526"/>
    <property type="match status" value="1"/>
</dbReference>
<dbReference type="EMBL" id="JARAOO010000003">
    <property type="protein sequence ID" value="KAJ7976637.1"/>
    <property type="molecule type" value="Genomic_DNA"/>
</dbReference>
<feature type="region of interest" description="Disordered" evidence="1">
    <location>
        <begin position="294"/>
        <end position="317"/>
    </location>
</feature>
<dbReference type="Pfam" id="PF09713">
    <property type="entry name" value="A_thal_3526"/>
    <property type="match status" value="1"/>
</dbReference>
<comment type="caution">
    <text evidence="2">The sequence shown here is derived from an EMBL/GenBank/DDBJ whole genome shotgun (WGS) entry which is preliminary data.</text>
</comment>
<dbReference type="InterPro" id="IPR006476">
    <property type="entry name" value="CHP01589_pln"/>
</dbReference>
<organism evidence="2 3">
    <name type="scientific">Quillaja saponaria</name>
    <name type="common">Soap bark tree</name>
    <dbReference type="NCBI Taxonomy" id="32244"/>
    <lineage>
        <taxon>Eukaryota</taxon>
        <taxon>Viridiplantae</taxon>
        <taxon>Streptophyta</taxon>
        <taxon>Embryophyta</taxon>
        <taxon>Tracheophyta</taxon>
        <taxon>Spermatophyta</taxon>
        <taxon>Magnoliopsida</taxon>
        <taxon>eudicotyledons</taxon>
        <taxon>Gunneridae</taxon>
        <taxon>Pentapetalae</taxon>
        <taxon>rosids</taxon>
        <taxon>fabids</taxon>
        <taxon>Fabales</taxon>
        <taxon>Quillajaceae</taxon>
        <taxon>Quillaja</taxon>
    </lineage>
</organism>
<dbReference type="PANTHER" id="PTHR31871">
    <property type="entry name" value="OS02G0137100 PROTEIN"/>
    <property type="match status" value="1"/>
</dbReference>